<dbReference type="PROSITE" id="PS51751">
    <property type="entry name" value="EXPERA"/>
    <property type="match status" value="1"/>
</dbReference>
<dbReference type="InterPro" id="IPR033118">
    <property type="entry name" value="EXPERA"/>
</dbReference>
<dbReference type="PANTHER" id="PTHR31204">
    <property type="entry name" value="SIGMA INTRACELLULAR RECEPTOR 2"/>
    <property type="match status" value="1"/>
</dbReference>
<evidence type="ECO:0000256" key="7">
    <source>
        <dbReference type="PIRNR" id="PIRNR031032"/>
    </source>
</evidence>
<dbReference type="InParanoid" id="A0A4S2MXR3"/>
<feature type="domain" description="EXPERA" evidence="8">
    <location>
        <begin position="10"/>
        <end position="149"/>
    </location>
</feature>
<dbReference type="EMBL" id="ML220119">
    <property type="protein sequence ID" value="TGZ81376.1"/>
    <property type="molecule type" value="Genomic_DNA"/>
</dbReference>
<comment type="similarity">
    <text evidence="2">Belongs to the TMEM97/sigma-2 receptor family.</text>
</comment>
<comment type="subcellular location">
    <subcellularLocation>
        <location evidence="1">Endoplasmic reticulum membrane</location>
        <topology evidence="1">Multi-pass membrane protein</topology>
    </subcellularLocation>
</comment>
<gene>
    <name evidence="9" type="ORF">EX30DRAFT_371389</name>
</gene>
<reference evidence="9 10" key="1">
    <citation type="submission" date="2019-04" db="EMBL/GenBank/DDBJ databases">
        <title>Comparative genomics and transcriptomics to analyze fruiting body development in filamentous ascomycetes.</title>
        <authorList>
            <consortium name="DOE Joint Genome Institute"/>
            <person name="Lutkenhaus R."/>
            <person name="Traeger S."/>
            <person name="Breuer J."/>
            <person name="Kuo A."/>
            <person name="Lipzen A."/>
            <person name="Pangilinan J."/>
            <person name="Dilworth D."/>
            <person name="Sandor L."/>
            <person name="Poggeler S."/>
            <person name="Barry K."/>
            <person name="Grigoriev I.V."/>
            <person name="Nowrousian M."/>
        </authorList>
    </citation>
    <scope>NUCLEOTIDE SEQUENCE [LARGE SCALE GENOMIC DNA]</scope>
    <source>
        <strain evidence="9 10">CBS 389.68</strain>
    </source>
</reference>
<feature type="transmembrane region" description="Helical" evidence="7">
    <location>
        <begin position="97"/>
        <end position="121"/>
    </location>
</feature>
<evidence type="ECO:0000256" key="1">
    <source>
        <dbReference type="ARBA" id="ARBA00004477"/>
    </source>
</evidence>
<keyword evidence="4 7" id="KW-0256">Endoplasmic reticulum</keyword>
<dbReference type="STRING" id="341454.A0A4S2MXR3"/>
<dbReference type="InterPro" id="IPR051987">
    <property type="entry name" value="Sigma-2_receptor-like"/>
</dbReference>
<evidence type="ECO:0000259" key="8">
    <source>
        <dbReference type="PROSITE" id="PS51751"/>
    </source>
</evidence>
<feature type="transmembrane region" description="Helical" evidence="7">
    <location>
        <begin position="12"/>
        <end position="34"/>
    </location>
</feature>
<evidence type="ECO:0000256" key="3">
    <source>
        <dbReference type="ARBA" id="ARBA00022692"/>
    </source>
</evidence>
<dbReference type="PIRSF" id="PIRSF031032">
    <property type="entry name" value="TMP_97_prd"/>
    <property type="match status" value="1"/>
</dbReference>
<dbReference type="InterPro" id="IPR016964">
    <property type="entry name" value="Sigma2_recept"/>
</dbReference>
<evidence type="ECO:0000256" key="4">
    <source>
        <dbReference type="ARBA" id="ARBA00022824"/>
    </source>
</evidence>
<keyword evidence="5 7" id="KW-1133">Transmembrane helix</keyword>
<keyword evidence="10" id="KW-1185">Reference proteome</keyword>
<evidence type="ECO:0000256" key="6">
    <source>
        <dbReference type="ARBA" id="ARBA00023136"/>
    </source>
</evidence>
<evidence type="ECO:0000256" key="5">
    <source>
        <dbReference type="ARBA" id="ARBA00022989"/>
    </source>
</evidence>
<dbReference type="OrthoDB" id="433124at2759"/>
<dbReference type="Pfam" id="PF05241">
    <property type="entry name" value="EBP"/>
    <property type="match status" value="1"/>
</dbReference>
<organism evidence="9 10">
    <name type="scientific">Ascodesmis nigricans</name>
    <dbReference type="NCBI Taxonomy" id="341454"/>
    <lineage>
        <taxon>Eukaryota</taxon>
        <taxon>Fungi</taxon>
        <taxon>Dikarya</taxon>
        <taxon>Ascomycota</taxon>
        <taxon>Pezizomycotina</taxon>
        <taxon>Pezizomycetes</taxon>
        <taxon>Pezizales</taxon>
        <taxon>Ascodesmidaceae</taxon>
        <taxon>Ascodesmis</taxon>
    </lineage>
</organism>
<dbReference type="AlphaFoldDB" id="A0A4S2MXR3"/>
<dbReference type="PANTHER" id="PTHR31204:SF1">
    <property type="entry name" value="SIGMA INTRACELLULAR RECEPTOR 2"/>
    <property type="match status" value="1"/>
</dbReference>
<feature type="transmembrane region" description="Helical" evidence="7">
    <location>
        <begin position="65"/>
        <end position="85"/>
    </location>
</feature>
<dbReference type="Proteomes" id="UP000298138">
    <property type="component" value="Unassembled WGS sequence"/>
</dbReference>
<sequence length="172" mass="19005">MAPHPLSRPRDTLIRAFLLSFIPTILLFDALPIYPRHLVPTTLLNIHAWYIDFFNDVLVKHSPSWYQSFLTIELGFELPVAIWSVGKLGAGNKNTGAVYPVLLVWAVVCALTTGVCVVEFLRSPEMSQKEKGMMAAMYGGYGLIFAAIGADVFGRMVKLAKHVGLEGAKKKL</sequence>
<evidence type="ECO:0000313" key="10">
    <source>
        <dbReference type="Proteomes" id="UP000298138"/>
    </source>
</evidence>
<accession>A0A4S2MXR3</accession>
<evidence type="ECO:0000313" key="9">
    <source>
        <dbReference type="EMBL" id="TGZ81376.1"/>
    </source>
</evidence>
<proteinExistence type="inferred from homology"/>
<feature type="transmembrane region" description="Helical" evidence="7">
    <location>
        <begin position="133"/>
        <end position="153"/>
    </location>
</feature>
<evidence type="ECO:0000256" key="2">
    <source>
        <dbReference type="ARBA" id="ARBA00009096"/>
    </source>
</evidence>
<keyword evidence="6 7" id="KW-0472">Membrane</keyword>
<dbReference type="GO" id="GO:0005789">
    <property type="term" value="C:endoplasmic reticulum membrane"/>
    <property type="evidence" value="ECO:0007669"/>
    <property type="project" value="UniProtKB-SubCell"/>
</dbReference>
<keyword evidence="3 7" id="KW-0812">Transmembrane</keyword>
<protein>
    <recommendedName>
        <fullName evidence="7">Efficient mitochondria targeting-associated protein 19</fullName>
    </recommendedName>
</protein>
<name>A0A4S2MXR3_9PEZI</name>